<keyword evidence="4" id="KW-0808">Transferase</keyword>
<keyword evidence="8" id="KW-1185">Reference proteome</keyword>
<feature type="domain" description="PTS EIIA type-2" evidence="6">
    <location>
        <begin position="1"/>
        <end position="140"/>
    </location>
</feature>
<dbReference type="InterPro" id="IPR016152">
    <property type="entry name" value="PTrfase/Anion_transptr"/>
</dbReference>
<dbReference type="Pfam" id="PF00359">
    <property type="entry name" value="PTS_EIIA_2"/>
    <property type="match status" value="1"/>
</dbReference>
<dbReference type="AlphaFoldDB" id="A0A343JEG4"/>
<evidence type="ECO:0000256" key="1">
    <source>
        <dbReference type="ARBA" id="ARBA00022448"/>
    </source>
</evidence>
<keyword evidence="5" id="KW-0598">Phosphotransferase system</keyword>
<name>A0A343JEG4_9CLOT</name>
<keyword evidence="2" id="KW-0597">Phosphoprotein</keyword>
<dbReference type="GO" id="GO:0030295">
    <property type="term" value="F:protein kinase activator activity"/>
    <property type="evidence" value="ECO:0007669"/>
    <property type="project" value="TreeGrafter"/>
</dbReference>
<evidence type="ECO:0000259" key="6">
    <source>
        <dbReference type="PROSITE" id="PS51094"/>
    </source>
</evidence>
<evidence type="ECO:0000256" key="2">
    <source>
        <dbReference type="ARBA" id="ARBA00022553"/>
    </source>
</evidence>
<dbReference type="GO" id="GO:0016020">
    <property type="term" value="C:membrane"/>
    <property type="evidence" value="ECO:0007669"/>
    <property type="project" value="InterPro"/>
</dbReference>
<accession>A0A343JEG4</accession>
<dbReference type="PROSITE" id="PS51094">
    <property type="entry name" value="PTS_EIIA_TYPE_2"/>
    <property type="match status" value="1"/>
</dbReference>
<evidence type="ECO:0000256" key="5">
    <source>
        <dbReference type="ARBA" id="ARBA00022683"/>
    </source>
</evidence>
<dbReference type="OrthoDB" id="95460at2"/>
<evidence type="ECO:0000256" key="4">
    <source>
        <dbReference type="ARBA" id="ARBA00022679"/>
    </source>
</evidence>
<keyword evidence="3" id="KW-0762">Sugar transport</keyword>
<dbReference type="GO" id="GO:0008982">
    <property type="term" value="F:protein-N(PI)-phosphohistidine-sugar phosphotransferase activity"/>
    <property type="evidence" value="ECO:0007669"/>
    <property type="project" value="InterPro"/>
</dbReference>
<organism evidence="7 8">
    <name type="scientific">Clostridium isatidis</name>
    <dbReference type="NCBI Taxonomy" id="182773"/>
    <lineage>
        <taxon>Bacteria</taxon>
        <taxon>Bacillati</taxon>
        <taxon>Bacillota</taxon>
        <taxon>Clostridia</taxon>
        <taxon>Eubacteriales</taxon>
        <taxon>Clostridiaceae</taxon>
        <taxon>Clostridium</taxon>
    </lineage>
</organism>
<dbReference type="Proteomes" id="UP000264883">
    <property type="component" value="Chromosome"/>
</dbReference>
<dbReference type="PANTHER" id="PTHR47738:SF1">
    <property type="entry name" value="NITROGEN REGULATORY PROTEIN"/>
    <property type="match status" value="1"/>
</dbReference>
<evidence type="ECO:0000313" key="8">
    <source>
        <dbReference type="Proteomes" id="UP000264883"/>
    </source>
</evidence>
<dbReference type="RefSeq" id="WP_119866055.1">
    <property type="nucleotide sequence ID" value="NZ_CP016786.1"/>
</dbReference>
<dbReference type="InterPro" id="IPR004715">
    <property type="entry name" value="PTS_IIA_fruc"/>
</dbReference>
<evidence type="ECO:0000313" key="7">
    <source>
        <dbReference type="EMBL" id="ASW43922.1"/>
    </source>
</evidence>
<dbReference type="CDD" id="cd00211">
    <property type="entry name" value="PTS_IIA_fru"/>
    <property type="match status" value="1"/>
</dbReference>
<keyword evidence="1" id="KW-0813">Transport</keyword>
<dbReference type="InterPro" id="IPR002178">
    <property type="entry name" value="PTS_EIIA_type-2_dom"/>
</dbReference>
<gene>
    <name evidence="7" type="ORF">BEN51_10635</name>
</gene>
<dbReference type="NCBIfam" id="TIGR00848">
    <property type="entry name" value="fruA"/>
    <property type="match status" value="1"/>
</dbReference>
<dbReference type="EMBL" id="CP016786">
    <property type="protein sequence ID" value="ASW43922.1"/>
    <property type="molecule type" value="Genomic_DNA"/>
</dbReference>
<protein>
    <recommendedName>
        <fullName evidence="6">PTS EIIA type-2 domain-containing protein</fullName>
    </recommendedName>
</protein>
<proteinExistence type="predicted"/>
<dbReference type="GO" id="GO:0009401">
    <property type="term" value="P:phosphoenolpyruvate-dependent sugar phosphotransferase system"/>
    <property type="evidence" value="ECO:0007669"/>
    <property type="project" value="UniProtKB-KW"/>
</dbReference>
<dbReference type="SUPFAM" id="SSF55804">
    <property type="entry name" value="Phoshotransferase/anion transport protein"/>
    <property type="match status" value="1"/>
</dbReference>
<dbReference type="KEGG" id="cia:BEN51_10635"/>
<evidence type="ECO:0000256" key="3">
    <source>
        <dbReference type="ARBA" id="ARBA00022597"/>
    </source>
</evidence>
<dbReference type="Gene3D" id="3.40.930.10">
    <property type="entry name" value="Mannitol-specific EII, Chain A"/>
    <property type="match status" value="1"/>
</dbReference>
<reference evidence="7 8" key="1">
    <citation type="submission" date="2016-08" db="EMBL/GenBank/DDBJ databases">
        <title>Complete Genome Sequence Of The Indigo Reducing Clostridium isatidis DSM15098.</title>
        <authorList>
            <person name="Little G.T."/>
            <person name="Minton N.P."/>
        </authorList>
    </citation>
    <scope>NUCLEOTIDE SEQUENCE [LARGE SCALE GENOMIC DNA]</scope>
    <source>
        <strain evidence="7 8">DSM 15098</strain>
    </source>
</reference>
<dbReference type="PANTHER" id="PTHR47738">
    <property type="entry name" value="PTS SYSTEM FRUCTOSE-LIKE EIIA COMPONENT-RELATED"/>
    <property type="match status" value="1"/>
</dbReference>
<sequence length="143" mass="16213">MNIFFLNETLKSKEEFFEVISEKAQELGYFEKAEDCLKGLKEREALGTTGFQDGFAIPHCKSSKVLFPGILFFKTKAIEWDSLDENPIECSFVLLIPESKAGTEHIILLSKIATALIDDDFRDNIKSASIDELERLIEDMILS</sequence>
<dbReference type="InterPro" id="IPR051541">
    <property type="entry name" value="PTS_SugarTrans_NitroReg"/>
</dbReference>